<dbReference type="AlphaFoldDB" id="A0A1B9FTY3"/>
<name>A0A1B9FTY3_9TREE</name>
<protein>
    <submittedName>
        <fullName evidence="1">Uncharacterized protein</fullName>
    </submittedName>
</protein>
<dbReference type="VEuPathDB" id="FungiDB:I302_07863"/>
<gene>
    <name evidence="1" type="ORF">I302_07863</name>
    <name evidence="2" type="ORF">I302_108726</name>
</gene>
<evidence type="ECO:0000313" key="2">
    <source>
        <dbReference type="EMBL" id="WVW86672.1"/>
    </source>
</evidence>
<dbReference type="GeneID" id="30212262"/>
<reference evidence="1" key="1">
    <citation type="submission" date="2013-07" db="EMBL/GenBank/DDBJ databases">
        <title>The Genome Sequence of Cryptococcus bestiolae CBS10118.</title>
        <authorList>
            <consortium name="The Broad Institute Genome Sequencing Platform"/>
            <person name="Cuomo C."/>
            <person name="Litvintseva A."/>
            <person name="Chen Y."/>
            <person name="Heitman J."/>
            <person name="Sun S."/>
            <person name="Springer D."/>
            <person name="Dromer F."/>
            <person name="Young S.K."/>
            <person name="Zeng Q."/>
            <person name="Gargeya S."/>
            <person name="Fitzgerald M."/>
            <person name="Abouelleil A."/>
            <person name="Alvarado L."/>
            <person name="Berlin A.M."/>
            <person name="Chapman S.B."/>
            <person name="Dewar J."/>
            <person name="Goldberg J."/>
            <person name="Griggs A."/>
            <person name="Gujja S."/>
            <person name="Hansen M."/>
            <person name="Howarth C."/>
            <person name="Imamovic A."/>
            <person name="Larimer J."/>
            <person name="McCowan C."/>
            <person name="Murphy C."/>
            <person name="Pearson M."/>
            <person name="Priest M."/>
            <person name="Roberts A."/>
            <person name="Saif S."/>
            <person name="Shea T."/>
            <person name="Sykes S."/>
            <person name="Wortman J."/>
            <person name="Nusbaum C."/>
            <person name="Birren B."/>
        </authorList>
    </citation>
    <scope>NUCLEOTIDE SEQUENCE [LARGE SCALE GENOMIC DNA]</scope>
    <source>
        <strain evidence="1">CBS 10118</strain>
    </source>
</reference>
<proteinExistence type="predicted"/>
<dbReference type="Proteomes" id="UP000092730">
    <property type="component" value="Chromosome 8"/>
</dbReference>
<dbReference type="EMBL" id="KI894025">
    <property type="protein sequence ID" value="OCF22218.1"/>
    <property type="molecule type" value="Genomic_DNA"/>
</dbReference>
<reference evidence="1" key="3">
    <citation type="submission" date="2014-01" db="EMBL/GenBank/DDBJ databases">
        <title>Evolution of pathogenesis and genome organization in the Tremellales.</title>
        <authorList>
            <person name="Cuomo C."/>
            <person name="Litvintseva A."/>
            <person name="Heitman J."/>
            <person name="Chen Y."/>
            <person name="Sun S."/>
            <person name="Springer D."/>
            <person name="Dromer F."/>
            <person name="Young S."/>
            <person name="Zeng Q."/>
            <person name="Chapman S."/>
            <person name="Gujja S."/>
            <person name="Saif S."/>
            <person name="Birren B."/>
        </authorList>
    </citation>
    <scope>NUCLEOTIDE SEQUENCE</scope>
    <source>
        <strain evidence="1">CBS 10118</strain>
    </source>
</reference>
<reference evidence="2" key="2">
    <citation type="submission" date="2013-07" db="EMBL/GenBank/DDBJ databases">
        <authorList>
            <consortium name="The Broad Institute Genome Sequencing Platform"/>
            <person name="Cuomo C."/>
            <person name="Litvintseva A."/>
            <person name="Chen Y."/>
            <person name="Heitman J."/>
            <person name="Sun S."/>
            <person name="Springer D."/>
            <person name="Dromer F."/>
            <person name="Young S.K."/>
            <person name="Zeng Q."/>
            <person name="Gargeya S."/>
            <person name="Fitzgerald M."/>
            <person name="Abouelleil A."/>
            <person name="Alvarado L."/>
            <person name="Berlin A.M."/>
            <person name="Chapman S.B."/>
            <person name="Dewar J."/>
            <person name="Goldberg J."/>
            <person name="Griggs A."/>
            <person name="Gujja S."/>
            <person name="Hansen M."/>
            <person name="Howarth C."/>
            <person name="Imamovic A."/>
            <person name="Larimer J."/>
            <person name="McCowan C."/>
            <person name="Murphy C."/>
            <person name="Pearson M."/>
            <person name="Priest M."/>
            <person name="Roberts A."/>
            <person name="Saif S."/>
            <person name="Shea T."/>
            <person name="Sykes S."/>
            <person name="Wortman J."/>
            <person name="Nusbaum C."/>
            <person name="Birren B."/>
        </authorList>
    </citation>
    <scope>NUCLEOTIDE SEQUENCE</scope>
    <source>
        <strain evidence="2">CBS 10118</strain>
    </source>
</reference>
<dbReference type="KEGG" id="kbi:30212262"/>
<organism evidence="1">
    <name type="scientific">Kwoniella bestiolae CBS 10118</name>
    <dbReference type="NCBI Taxonomy" id="1296100"/>
    <lineage>
        <taxon>Eukaryota</taxon>
        <taxon>Fungi</taxon>
        <taxon>Dikarya</taxon>
        <taxon>Basidiomycota</taxon>
        <taxon>Agaricomycotina</taxon>
        <taxon>Tremellomycetes</taxon>
        <taxon>Tremellales</taxon>
        <taxon>Cryptococcaceae</taxon>
        <taxon>Kwoniella</taxon>
    </lineage>
</organism>
<evidence type="ECO:0000313" key="3">
    <source>
        <dbReference type="Proteomes" id="UP000092730"/>
    </source>
</evidence>
<keyword evidence="3" id="KW-1185">Reference proteome</keyword>
<sequence length="177" mass="19244">MLRFSKSSIAQPCASHVDAQVYPNQPDGSDVAEIRGQSTASLQSMASAGSKCYKSGSTVSLSEGKQSVLPLDKYSGGSMDRVKALLEFNSSARDTMETIKTAESTAAIREKGITREELKSLRENLDTALASAPPTTAHIRMQASKDDEMTVRSITHELHHELYGTCLYKRDTLGDQE</sequence>
<evidence type="ECO:0000313" key="1">
    <source>
        <dbReference type="EMBL" id="OCF22218.1"/>
    </source>
</evidence>
<reference evidence="2" key="4">
    <citation type="submission" date="2024-02" db="EMBL/GenBank/DDBJ databases">
        <title>Comparative genomics of Cryptococcus and Kwoniella reveals pathogenesis evolution and contrasting modes of karyotype evolution via chromosome fusion or intercentromeric recombination.</title>
        <authorList>
            <person name="Coelho M.A."/>
            <person name="David-Palma M."/>
            <person name="Shea T."/>
            <person name="Bowers K."/>
            <person name="McGinley-Smith S."/>
            <person name="Mohammad A.W."/>
            <person name="Gnirke A."/>
            <person name="Yurkov A.M."/>
            <person name="Nowrousian M."/>
            <person name="Sun S."/>
            <person name="Cuomo C.A."/>
            <person name="Heitman J."/>
        </authorList>
    </citation>
    <scope>NUCLEOTIDE SEQUENCE</scope>
    <source>
        <strain evidence="2">CBS 10118</strain>
    </source>
</reference>
<dbReference type="EMBL" id="CP144548">
    <property type="protein sequence ID" value="WVW86672.1"/>
    <property type="molecule type" value="Genomic_DNA"/>
</dbReference>
<accession>A0A1B9FTY3</accession>
<dbReference type="RefSeq" id="XP_019043288.1">
    <property type="nucleotide sequence ID" value="XM_019194452.1"/>
</dbReference>